<gene>
    <name evidence="6" type="ORF">GLW36_15295</name>
</gene>
<dbReference type="Proteomes" id="UP000460194">
    <property type="component" value="Unassembled WGS sequence"/>
</dbReference>
<evidence type="ECO:0000256" key="1">
    <source>
        <dbReference type="ARBA" id="ARBA00006594"/>
    </source>
</evidence>
<feature type="domain" description="DNA methylase N-4/N-6" evidence="4">
    <location>
        <begin position="524"/>
        <end position="674"/>
    </location>
</feature>
<dbReference type="InterPro" id="IPR009537">
    <property type="entry name" value="DUF1156"/>
</dbReference>
<dbReference type="PRINTS" id="PR00508">
    <property type="entry name" value="S21N4MTFRASE"/>
</dbReference>
<dbReference type="InterPro" id="IPR002052">
    <property type="entry name" value="DNA_methylase_N6_adenine_CS"/>
</dbReference>
<evidence type="ECO:0000256" key="2">
    <source>
        <dbReference type="ARBA" id="ARBA00022603"/>
    </source>
</evidence>
<dbReference type="InterPro" id="IPR002941">
    <property type="entry name" value="DNA_methylase_N4/N6"/>
</dbReference>
<dbReference type="Gene3D" id="3.40.50.150">
    <property type="entry name" value="Vaccinia Virus protein VP39"/>
    <property type="match status" value="2"/>
</dbReference>
<dbReference type="Pfam" id="PF01555">
    <property type="entry name" value="N6_N4_Mtase"/>
    <property type="match status" value="1"/>
</dbReference>
<dbReference type="SUPFAM" id="SSF53335">
    <property type="entry name" value="S-adenosyl-L-methionine-dependent methyltransferases"/>
    <property type="match status" value="3"/>
</dbReference>
<dbReference type="AlphaFoldDB" id="A0A6B1ISC4"/>
<dbReference type="InterPro" id="IPR001091">
    <property type="entry name" value="RM_Methyltransferase"/>
</dbReference>
<dbReference type="GO" id="GO:0003677">
    <property type="term" value="F:DNA binding"/>
    <property type="evidence" value="ECO:0007669"/>
    <property type="project" value="InterPro"/>
</dbReference>
<dbReference type="GO" id="GO:0008170">
    <property type="term" value="F:N-methyltransferase activity"/>
    <property type="evidence" value="ECO:0007669"/>
    <property type="project" value="InterPro"/>
</dbReference>
<name>A0A6B1ISC4_9EURY</name>
<dbReference type="Pfam" id="PF06634">
    <property type="entry name" value="DUF1156"/>
    <property type="match status" value="1"/>
</dbReference>
<reference evidence="6 7" key="1">
    <citation type="submission" date="2019-11" db="EMBL/GenBank/DDBJ databases">
        <title>Genome sequences of 17 halophilic strains isolated from different environments.</title>
        <authorList>
            <person name="Furrow R.E."/>
        </authorList>
    </citation>
    <scope>NUCLEOTIDE SEQUENCE [LARGE SCALE GENOMIC DNA]</scope>
    <source>
        <strain evidence="6 7">22517_05_Cabo</strain>
    </source>
</reference>
<dbReference type="PROSITE" id="PS00092">
    <property type="entry name" value="N6_MTASE"/>
    <property type="match status" value="1"/>
</dbReference>
<keyword evidence="3" id="KW-0808">Transferase</keyword>
<feature type="domain" description="DUF1156" evidence="5">
    <location>
        <begin position="11"/>
        <end position="62"/>
    </location>
</feature>
<evidence type="ECO:0000259" key="5">
    <source>
        <dbReference type="Pfam" id="PF06634"/>
    </source>
</evidence>
<accession>A0A6B1ISC4</accession>
<protein>
    <submittedName>
        <fullName evidence="6">DUF1156 domain-containing protein</fullName>
    </submittedName>
</protein>
<evidence type="ECO:0000313" key="6">
    <source>
        <dbReference type="EMBL" id="MYL18004.1"/>
    </source>
</evidence>
<organism evidence="6 7">
    <name type="scientific">Halorubrum distributum</name>
    <dbReference type="NCBI Taxonomy" id="29283"/>
    <lineage>
        <taxon>Archaea</taxon>
        <taxon>Methanobacteriati</taxon>
        <taxon>Methanobacteriota</taxon>
        <taxon>Stenosarchaea group</taxon>
        <taxon>Halobacteria</taxon>
        <taxon>Halobacteriales</taxon>
        <taxon>Haloferacaceae</taxon>
        <taxon>Halorubrum</taxon>
        <taxon>Halorubrum distributum group</taxon>
    </lineage>
</organism>
<sequence length="899" mass="103408">MTQNTETWDKLPLNLMDALAEKETYRRDVYRPIYSLHKWWARRPGSTFRCLALAAMTDDTITKDDILTRRSSGGHDGLYIDSYDPQINPDDEHIDRDVTVLDPFAGGGTSLVESNRLGADVIGYELNPVAWWTEKKSMDNVNLDVLEREFNRILEEARDELSEYYTTVDPDTGKECEVLYYFQSQRIPCLTCDEKVQLFPRYQLAKTKKTQPGVLYCPNQDCDSRIIELTDRDKGLEEGTDVTIDSNETVTVTEDGNEVCPSCGHEFDPNDGNSGWGKYTCSNGHKHDIKETLSRKDEIPKFDRFAIQYVTERGEKKYKEFDNNDEQKVTEARQKFQNIKSELPIHDQEIPDGLAMTTGSLRNYNYKTFDQLFTDRHLLTFGILFKKAWEVKDKEFKNADALNIAEFLTTAVSNNLDRNGKLCNWDIHTNKSDAVFKRHAYIPRAQPVEANPLNHNENVSSLNNAFRKVFRAKEFCERPFEKIKNNTTGDVEQFYVPSESISEDCVKQLNCSTAEHLNQDDESVDYVITDPPYYDNVQYSKLSDYFYVWLRECLHEEYDEFKPELVPKAREIVANENANKDEEFFVKSLANVFSECNRVLKPDGEMIFTYHHNENEAWSVILEALIESGFTITGAYPVQSEMPNSPHISELDNAEYDILVFANKEQADEEITLTELRQNLFFELQDMAAEERERHEELSKADLGVILRGKCMYYYSRHYPNVYSEGEQAGIDEALDTVDSIIEQVLEGSVNLPASIDSLSEAYAAFIQRGPEGYDDLNKQLLAKNLNVSDLEDEKLVKGPRDNKEPVSADERVHHIERKLSITGDGSQQTLGGDDVDSDALLDIDKVQYLYHLYKTDQNTSEFLSEWKTDDLQELAEFLADVTGDDRYENVMEMSLSQF</sequence>
<comment type="caution">
    <text evidence="6">The sequence shown here is derived from an EMBL/GenBank/DDBJ whole genome shotgun (WGS) entry which is preliminary data.</text>
</comment>
<evidence type="ECO:0000313" key="7">
    <source>
        <dbReference type="Proteomes" id="UP000460194"/>
    </source>
</evidence>
<keyword evidence="2" id="KW-0489">Methyltransferase</keyword>
<evidence type="ECO:0000259" key="4">
    <source>
        <dbReference type="Pfam" id="PF01555"/>
    </source>
</evidence>
<dbReference type="EMBL" id="WMEO01000039">
    <property type="protein sequence ID" value="MYL18004.1"/>
    <property type="molecule type" value="Genomic_DNA"/>
</dbReference>
<proteinExistence type="inferred from homology"/>
<dbReference type="RefSeq" id="WP_275404808.1">
    <property type="nucleotide sequence ID" value="NZ_WMEO01000039.1"/>
</dbReference>
<evidence type="ECO:0000256" key="3">
    <source>
        <dbReference type="ARBA" id="ARBA00022679"/>
    </source>
</evidence>
<dbReference type="GO" id="GO:0032259">
    <property type="term" value="P:methylation"/>
    <property type="evidence" value="ECO:0007669"/>
    <property type="project" value="UniProtKB-KW"/>
</dbReference>
<comment type="similarity">
    <text evidence="1">Belongs to the N(4)/N(6)-methyltransferase family.</text>
</comment>
<dbReference type="InterPro" id="IPR029063">
    <property type="entry name" value="SAM-dependent_MTases_sf"/>
</dbReference>